<dbReference type="EMBL" id="QGEG01000004">
    <property type="protein sequence ID" value="PWL37709.1"/>
    <property type="molecule type" value="Genomic_DNA"/>
</dbReference>
<evidence type="ECO:0000313" key="1">
    <source>
        <dbReference type="EMBL" id="PWL37709.1"/>
    </source>
</evidence>
<evidence type="ECO:0008006" key="3">
    <source>
        <dbReference type="Google" id="ProtNLM"/>
    </source>
</evidence>
<protein>
    <recommendedName>
        <fullName evidence="3">PrcB C-terminal domain-containing protein</fullName>
    </recommendedName>
</protein>
<organism evidence="1 2">
    <name type="scientific">Flagellimonas aquimarina</name>
    <dbReference type="NCBI Taxonomy" id="2201895"/>
    <lineage>
        <taxon>Bacteria</taxon>
        <taxon>Pseudomonadati</taxon>
        <taxon>Bacteroidota</taxon>
        <taxon>Flavobacteriia</taxon>
        <taxon>Flavobacteriales</taxon>
        <taxon>Flavobacteriaceae</taxon>
        <taxon>Flagellimonas</taxon>
    </lineage>
</organism>
<comment type="caution">
    <text evidence="1">The sequence shown here is derived from an EMBL/GenBank/DDBJ whole genome shotgun (WGS) entry which is preliminary data.</text>
</comment>
<gene>
    <name evidence="1" type="ORF">DKG77_15540</name>
</gene>
<proteinExistence type="predicted"/>
<evidence type="ECO:0000313" key="2">
    <source>
        <dbReference type="Proteomes" id="UP000245762"/>
    </source>
</evidence>
<reference evidence="1 2" key="1">
    <citation type="submission" date="2018-05" db="EMBL/GenBank/DDBJ databases">
        <title>Complete genome sequence of Flagellimonas aquimarina ECD12 isolated from seaweed Ecklonia cava.</title>
        <authorList>
            <person name="Choi S."/>
            <person name="Seong C."/>
        </authorList>
    </citation>
    <scope>NUCLEOTIDE SEQUENCE [LARGE SCALE GENOMIC DNA]</scope>
    <source>
        <strain evidence="1 2">ECD12</strain>
    </source>
</reference>
<accession>A0A316KY96</accession>
<name>A0A316KY96_9FLAO</name>
<sequence length="167" mass="19110">MRKHTSQDSKIHISILKHFVIIVLVCFASCKAQKETQLQSSENDEMILIAHDAFSGVTEYETMVVRDVKSLNKFYATINKTRKPGLPVPVIDFSKDMALIVCLGERKGQKIPELSKTEESENEVIMAIEMIAPKETKNSENQSVSYPFYVYKVPYTSKSISFQKLRW</sequence>
<keyword evidence="2" id="KW-1185">Reference proteome</keyword>
<dbReference type="AlphaFoldDB" id="A0A316KY96"/>
<dbReference type="Proteomes" id="UP000245762">
    <property type="component" value="Unassembled WGS sequence"/>
</dbReference>